<dbReference type="KEGG" id="ahal:FTX54_011510"/>
<evidence type="ECO:0000259" key="1">
    <source>
        <dbReference type="Pfam" id="PF10057"/>
    </source>
</evidence>
<gene>
    <name evidence="2" type="ORF">FTX54_011510</name>
</gene>
<dbReference type="OrthoDB" id="2677857at2"/>
<dbReference type="EMBL" id="CP144914">
    <property type="protein sequence ID" value="WWD79047.1"/>
    <property type="molecule type" value="Genomic_DNA"/>
</dbReference>
<sequence>MSKFTEKPEVSTAAQEKKVASGVGRLLRDSFGRGPEAAHTKLADNYVLILLKGFLSPMEKVIVDEKGPDALHSIREMMMEEITTDIRHEVEKVTGYTFNDFFFDWNIDKKTGILIGLKPYAYEDAGEYSYSLVKDFPHKDALEEKIAYLSSLAERRPDSCTSVKIDKRTFLVVREGILVAIEKKMIEMGIENSLKVAKRYVEKELLNESDNLSSILGVQIDEIFVDWNFKKDLSTIVIITEDYPD</sequence>
<evidence type="ECO:0000313" key="2">
    <source>
        <dbReference type="EMBL" id="WWD79047.1"/>
    </source>
</evidence>
<dbReference type="AlphaFoldDB" id="A0A5C7FC52"/>
<dbReference type="Proteomes" id="UP000321816">
    <property type="component" value="Chromosome"/>
</dbReference>
<feature type="domain" description="Na+-translocating membrane potential-generating system MpsC" evidence="1">
    <location>
        <begin position="150"/>
        <end position="241"/>
    </location>
</feature>
<keyword evidence="3" id="KW-1185">Reference proteome</keyword>
<evidence type="ECO:0000313" key="3">
    <source>
        <dbReference type="Proteomes" id="UP000321816"/>
    </source>
</evidence>
<dbReference type="InterPro" id="IPR018745">
    <property type="entry name" value="MpsC"/>
</dbReference>
<accession>A0A5C7FC52</accession>
<proteinExistence type="predicted"/>
<feature type="domain" description="Na+-translocating membrane potential-generating system MpsC" evidence="1">
    <location>
        <begin position="16"/>
        <end position="115"/>
    </location>
</feature>
<dbReference type="RefSeq" id="WP_147805285.1">
    <property type="nucleotide sequence ID" value="NZ_CP144914.1"/>
</dbReference>
<protein>
    <submittedName>
        <fullName evidence="2">Na-translocating system protein MpsC family protein</fullName>
    </submittedName>
</protein>
<dbReference type="Pfam" id="PF10057">
    <property type="entry name" value="MpsC"/>
    <property type="match status" value="2"/>
</dbReference>
<name>A0A5C7FC52_9BACI</name>
<reference evidence="2 3" key="1">
    <citation type="submission" date="2024-01" db="EMBL/GenBank/DDBJ databases">
        <title>Complete Genome Sequence of Alkalicoccus halolimnae BZ-SZ-XJ29T, a Moderately Halophilic Bacterium Isolated from a Salt Lake.</title>
        <authorList>
            <person name="Zhao B."/>
        </authorList>
    </citation>
    <scope>NUCLEOTIDE SEQUENCE [LARGE SCALE GENOMIC DNA]</scope>
    <source>
        <strain evidence="2 3">BZ-SZ-XJ29</strain>
    </source>
</reference>
<organism evidence="2 3">
    <name type="scientific">Alkalicoccus halolimnae</name>
    <dbReference type="NCBI Taxonomy" id="1667239"/>
    <lineage>
        <taxon>Bacteria</taxon>
        <taxon>Bacillati</taxon>
        <taxon>Bacillota</taxon>
        <taxon>Bacilli</taxon>
        <taxon>Bacillales</taxon>
        <taxon>Bacillaceae</taxon>
        <taxon>Alkalicoccus</taxon>
    </lineage>
</organism>